<organism evidence="3 4">
    <name type="scientific">Hibiscus sabdariffa</name>
    <name type="common">roselle</name>
    <dbReference type="NCBI Taxonomy" id="183260"/>
    <lineage>
        <taxon>Eukaryota</taxon>
        <taxon>Viridiplantae</taxon>
        <taxon>Streptophyta</taxon>
        <taxon>Embryophyta</taxon>
        <taxon>Tracheophyta</taxon>
        <taxon>Spermatophyta</taxon>
        <taxon>Magnoliopsida</taxon>
        <taxon>eudicotyledons</taxon>
        <taxon>Gunneridae</taxon>
        <taxon>Pentapetalae</taxon>
        <taxon>rosids</taxon>
        <taxon>malvids</taxon>
        <taxon>Malvales</taxon>
        <taxon>Malvaceae</taxon>
        <taxon>Malvoideae</taxon>
        <taxon>Hibiscus</taxon>
    </lineage>
</organism>
<feature type="compositionally biased region" description="Polar residues" evidence="1">
    <location>
        <begin position="161"/>
        <end position="176"/>
    </location>
</feature>
<name>A0ABR2DZJ3_9ROSI</name>
<evidence type="ECO:0000313" key="4">
    <source>
        <dbReference type="Proteomes" id="UP001472677"/>
    </source>
</evidence>
<keyword evidence="4" id="KW-1185">Reference proteome</keyword>
<evidence type="ECO:0000313" key="3">
    <source>
        <dbReference type="EMBL" id="KAK8548209.1"/>
    </source>
</evidence>
<keyword evidence="2" id="KW-0732">Signal</keyword>
<proteinExistence type="predicted"/>
<dbReference type="Proteomes" id="UP001472677">
    <property type="component" value="Unassembled WGS sequence"/>
</dbReference>
<reference evidence="3 4" key="1">
    <citation type="journal article" date="2024" name="G3 (Bethesda)">
        <title>Genome assembly of Hibiscus sabdariffa L. provides insights into metabolisms of medicinal natural products.</title>
        <authorList>
            <person name="Kim T."/>
        </authorList>
    </citation>
    <scope>NUCLEOTIDE SEQUENCE [LARGE SCALE GENOMIC DNA]</scope>
    <source>
        <strain evidence="3">TK-2024</strain>
        <tissue evidence="3">Old leaves</tissue>
    </source>
</reference>
<gene>
    <name evidence="3" type="ORF">V6N12_061127</name>
</gene>
<feature type="signal peptide" evidence="2">
    <location>
        <begin position="1"/>
        <end position="30"/>
    </location>
</feature>
<comment type="caution">
    <text evidence="3">The sequence shown here is derived from an EMBL/GenBank/DDBJ whole genome shotgun (WGS) entry which is preliminary data.</text>
</comment>
<feature type="region of interest" description="Disordered" evidence="1">
    <location>
        <begin position="50"/>
        <end position="176"/>
    </location>
</feature>
<feature type="chain" id="PRO_5046460766" evidence="2">
    <location>
        <begin position="31"/>
        <end position="176"/>
    </location>
</feature>
<dbReference type="EMBL" id="JBBPBM010000021">
    <property type="protein sequence ID" value="KAK8548209.1"/>
    <property type="molecule type" value="Genomic_DNA"/>
</dbReference>
<protein>
    <submittedName>
        <fullName evidence="3">Uncharacterized protein</fullName>
    </submittedName>
</protein>
<sequence length="176" mass="19060">MATASIFITTSLLLTCVALVLGLLPPCTQARSFQFPTTFNGFISMATDLEKKTPKSPPSPKPAPSKHQATDGEPAKQAPGLVLQLQSTTVFNFGKTPRSPPSPKAAPSKHQGTIEQPSQQSWTTTTHFQFNSMEGDRGKRPRSPPSPKPAPSKAHEMIEQPMQQQTSSQDFQVASF</sequence>
<accession>A0ABR2DZJ3</accession>
<evidence type="ECO:0000256" key="2">
    <source>
        <dbReference type="SAM" id="SignalP"/>
    </source>
</evidence>
<evidence type="ECO:0000256" key="1">
    <source>
        <dbReference type="SAM" id="MobiDB-lite"/>
    </source>
</evidence>
<feature type="compositionally biased region" description="Polar residues" evidence="1">
    <location>
        <begin position="110"/>
        <end position="132"/>
    </location>
</feature>